<dbReference type="InterPro" id="IPR043743">
    <property type="entry name" value="DUF5688"/>
</dbReference>
<dbReference type="EMBL" id="FOJI01000009">
    <property type="protein sequence ID" value="SEW31844.1"/>
    <property type="molecule type" value="Genomic_DNA"/>
</dbReference>
<organism evidence="1 2">
    <name type="scientific">[Clostridium] fimetarium</name>
    <dbReference type="NCBI Taxonomy" id="99656"/>
    <lineage>
        <taxon>Bacteria</taxon>
        <taxon>Bacillati</taxon>
        <taxon>Bacillota</taxon>
        <taxon>Clostridia</taxon>
        <taxon>Lachnospirales</taxon>
        <taxon>Lachnospiraceae</taxon>
    </lineage>
</organism>
<dbReference type="OrthoDB" id="1655031at2"/>
<dbReference type="Pfam" id="PF18941">
    <property type="entry name" value="DUF5688"/>
    <property type="match status" value="1"/>
</dbReference>
<proteinExistence type="predicted"/>
<protein>
    <submittedName>
        <fullName evidence="1">Uncharacterized protein</fullName>
    </submittedName>
</protein>
<reference evidence="1 2" key="1">
    <citation type="submission" date="2016-10" db="EMBL/GenBank/DDBJ databases">
        <authorList>
            <person name="de Groot N.N."/>
        </authorList>
    </citation>
    <scope>NUCLEOTIDE SEQUENCE [LARGE SCALE GENOMIC DNA]</scope>
    <source>
        <strain evidence="1 2">DSM 9179</strain>
    </source>
</reference>
<evidence type="ECO:0000313" key="2">
    <source>
        <dbReference type="Proteomes" id="UP000199701"/>
    </source>
</evidence>
<dbReference type="STRING" id="99656.SAMN05421659_109190"/>
<gene>
    <name evidence="1" type="ORF">SAMN05421659_109190</name>
</gene>
<evidence type="ECO:0000313" key="1">
    <source>
        <dbReference type="EMBL" id="SEW31844.1"/>
    </source>
</evidence>
<keyword evidence="2" id="KW-1185">Reference proteome</keyword>
<dbReference type="AlphaFoldDB" id="A0A1I0QWG0"/>
<name>A0A1I0QWG0_9FIRM</name>
<sequence>MTGYVEFKETIQKMIQQRFDCTYKVKIQEVIKNNGIVLYGLSILSDSAKVSPTIYLESHFQSFEDGLKMKTIVDNICQCYQKHSTPNILDVEHFLDFNKIKSKVVYKIINADMNQKLLEDVPHILYLDLAIIFYYLFEANEDGTACVTIHNAHMKMWAVTTNELLELAKINTPKLLRFTLSSMEDVLMELLESSDDKNDLDVEDILATVSDTNATGMYILSNISKINGSSSILYPEVLSKFAAKLDCDLYVLPSSCDEVILVKAGPNMNREELDIMVSEVNLTVEAEKILSNHTYYYDRAKDELSL</sequence>
<dbReference type="RefSeq" id="WP_092454599.1">
    <property type="nucleotide sequence ID" value="NZ_FOJI01000009.1"/>
</dbReference>
<dbReference type="Proteomes" id="UP000199701">
    <property type="component" value="Unassembled WGS sequence"/>
</dbReference>
<accession>A0A1I0QWG0</accession>